<comment type="caution">
    <text evidence="2">The sequence shown here is derived from an EMBL/GenBank/DDBJ whole genome shotgun (WGS) entry which is preliminary data.</text>
</comment>
<keyword evidence="3" id="KW-1185">Reference proteome</keyword>
<evidence type="ECO:0000313" key="3">
    <source>
        <dbReference type="Proteomes" id="UP000324222"/>
    </source>
</evidence>
<sequence>MVVISHWLTLTTARGHQVRWARLGSSGLRRDWGAGRRFPPPAYCFRPLLSATLFPPPPTQPRGKEAHGAKEKHRLPQNEVLCKFDLSQYRSATRGKVRSRDAAIPGSIRPGVMSAPWLWRGAGGGDGGDGRTASTPPSNLQWLTDNVIPSSPGRCSLFQ</sequence>
<gene>
    <name evidence="2" type="ORF">E2C01_024184</name>
</gene>
<proteinExistence type="predicted"/>
<organism evidence="2 3">
    <name type="scientific">Portunus trituberculatus</name>
    <name type="common">Swimming crab</name>
    <name type="synonym">Neptunus trituberculatus</name>
    <dbReference type="NCBI Taxonomy" id="210409"/>
    <lineage>
        <taxon>Eukaryota</taxon>
        <taxon>Metazoa</taxon>
        <taxon>Ecdysozoa</taxon>
        <taxon>Arthropoda</taxon>
        <taxon>Crustacea</taxon>
        <taxon>Multicrustacea</taxon>
        <taxon>Malacostraca</taxon>
        <taxon>Eumalacostraca</taxon>
        <taxon>Eucarida</taxon>
        <taxon>Decapoda</taxon>
        <taxon>Pleocyemata</taxon>
        <taxon>Brachyura</taxon>
        <taxon>Eubrachyura</taxon>
        <taxon>Portunoidea</taxon>
        <taxon>Portunidae</taxon>
        <taxon>Portuninae</taxon>
        <taxon>Portunus</taxon>
    </lineage>
</organism>
<accession>A0A5B7EA01</accession>
<dbReference type="AlphaFoldDB" id="A0A5B7EA01"/>
<protein>
    <submittedName>
        <fullName evidence="2">Uncharacterized protein</fullName>
    </submittedName>
</protein>
<dbReference type="EMBL" id="VSRR010002336">
    <property type="protein sequence ID" value="MPC30912.1"/>
    <property type="molecule type" value="Genomic_DNA"/>
</dbReference>
<name>A0A5B7EA01_PORTR</name>
<evidence type="ECO:0000256" key="1">
    <source>
        <dbReference type="SAM" id="MobiDB-lite"/>
    </source>
</evidence>
<dbReference type="Proteomes" id="UP000324222">
    <property type="component" value="Unassembled WGS sequence"/>
</dbReference>
<evidence type="ECO:0000313" key="2">
    <source>
        <dbReference type="EMBL" id="MPC30912.1"/>
    </source>
</evidence>
<reference evidence="2 3" key="1">
    <citation type="submission" date="2019-05" db="EMBL/GenBank/DDBJ databases">
        <title>Another draft genome of Portunus trituberculatus and its Hox gene families provides insights of decapod evolution.</title>
        <authorList>
            <person name="Jeong J.-H."/>
            <person name="Song I."/>
            <person name="Kim S."/>
            <person name="Choi T."/>
            <person name="Kim D."/>
            <person name="Ryu S."/>
            <person name="Kim W."/>
        </authorList>
    </citation>
    <scope>NUCLEOTIDE SEQUENCE [LARGE SCALE GENOMIC DNA]</scope>
    <source>
        <tissue evidence="2">Muscle</tissue>
    </source>
</reference>
<feature type="region of interest" description="Disordered" evidence="1">
    <location>
        <begin position="120"/>
        <end position="146"/>
    </location>
</feature>
<feature type="compositionally biased region" description="Polar residues" evidence="1">
    <location>
        <begin position="132"/>
        <end position="146"/>
    </location>
</feature>